<evidence type="ECO:0000256" key="1">
    <source>
        <dbReference type="SAM" id="MobiDB-lite"/>
    </source>
</evidence>
<feature type="non-terminal residue" evidence="3">
    <location>
        <position position="338"/>
    </location>
</feature>
<evidence type="ECO:0000313" key="3">
    <source>
        <dbReference type="EMBL" id="CAH1785581.1"/>
    </source>
</evidence>
<protein>
    <submittedName>
        <fullName evidence="3">Uncharacterized protein</fullName>
    </submittedName>
</protein>
<organism evidence="3 4">
    <name type="scientific">Owenia fusiformis</name>
    <name type="common">Polychaete worm</name>
    <dbReference type="NCBI Taxonomy" id="6347"/>
    <lineage>
        <taxon>Eukaryota</taxon>
        <taxon>Metazoa</taxon>
        <taxon>Spiralia</taxon>
        <taxon>Lophotrochozoa</taxon>
        <taxon>Annelida</taxon>
        <taxon>Polychaeta</taxon>
        <taxon>Sedentaria</taxon>
        <taxon>Canalipalpata</taxon>
        <taxon>Sabellida</taxon>
        <taxon>Oweniida</taxon>
        <taxon>Oweniidae</taxon>
        <taxon>Owenia</taxon>
    </lineage>
</organism>
<reference evidence="3" key="1">
    <citation type="submission" date="2022-03" db="EMBL/GenBank/DDBJ databases">
        <authorList>
            <person name="Martin C."/>
        </authorList>
    </citation>
    <scope>NUCLEOTIDE SEQUENCE</scope>
</reference>
<dbReference type="EMBL" id="CAIIXF020000006">
    <property type="protein sequence ID" value="CAH1785581.1"/>
    <property type="molecule type" value="Genomic_DNA"/>
</dbReference>
<name>A0A8S4P1C5_OWEFU</name>
<evidence type="ECO:0000313" key="4">
    <source>
        <dbReference type="Proteomes" id="UP000749559"/>
    </source>
</evidence>
<keyword evidence="2" id="KW-1133">Transmembrane helix</keyword>
<dbReference type="PANTHER" id="PTHR10877">
    <property type="entry name" value="POLYCYSTIN FAMILY MEMBER"/>
    <property type="match status" value="1"/>
</dbReference>
<feature type="compositionally biased region" description="Acidic residues" evidence="1">
    <location>
        <begin position="100"/>
        <end position="116"/>
    </location>
</feature>
<feature type="transmembrane region" description="Helical" evidence="2">
    <location>
        <begin position="26"/>
        <end position="44"/>
    </location>
</feature>
<gene>
    <name evidence="3" type="ORF">OFUS_LOCUS11612</name>
</gene>
<feature type="compositionally biased region" description="Polar residues" evidence="1">
    <location>
        <begin position="118"/>
        <end position="128"/>
    </location>
</feature>
<feature type="transmembrane region" description="Helical" evidence="2">
    <location>
        <begin position="292"/>
        <end position="318"/>
    </location>
</feature>
<dbReference type="InterPro" id="IPR051223">
    <property type="entry name" value="Polycystin"/>
</dbReference>
<evidence type="ECO:0000256" key="2">
    <source>
        <dbReference type="SAM" id="Phobius"/>
    </source>
</evidence>
<comment type="caution">
    <text evidence="3">The sequence shown here is derived from an EMBL/GenBank/DDBJ whole genome shotgun (WGS) entry which is preliminary data.</text>
</comment>
<feature type="transmembrane region" description="Helical" evidence="2">
    <location>
        <begin position="64"/>
        <end position="82"/>
    </location>
</feature>
<keyword evidence="2" id="KW-0812">Transmembrane</keyword>
<sequence>LDNHLWLSIFSKPPESHFTRVQRTTCVFTLILSQMLTIVLFFGIPKDGPEDQKQYGRIHSSSSAIIIGLWCSLIMSPVILIIEQLFRQTKAKPRTTENKTDDDEIPEDLYSEEGYESMDTTRSDSTGSPEIADNLVISYDETEPLCKQNRMFFTPNQSTPNSSKLNVSWLTGPDHILANGSSPSMRPSKLNPCVGDTKTTTITTTISLHDRSGNVALETWKQQVDKELESGLGSEAFRHSVIELQVKKEQPVGLPWWFLFINWTLSILICLSASYFVILYGLKYSYQASMEWLTSILTSMLTSILIMQPLKVVALAILSASICKKKHQIQDSRDKIVP</sequence>
<accession>A0A8S4P1C5</accession>
<dbReference type="AlphaFoldDB" id="A0A8S4P1C5"/>
<keyword evidence="4" id="KW-1185">Reference proteome</keyword>
<feature type="transmembrane region" description="Helical" evidence="2">
    <location>
        <begin position="256"/>
        <end position="280"/>
    </location>
</feature>
<keyword evidence="2" id="KW-0472">Membrane</keyword>
<dbReference type="OrthoDB" id="6150772at2759"/>
<feature type="non-terminal residue" evidence="3">
    <location>
        <position position="1"/>
    </location>
</feature>
<feature type="region of interest" description="Disordered" evidence="1">
    <location>
        <begin position="91"/>
        <end position="130"/>
    </location>
</feature>
<proteinExistence type="predicted"/>
<dbReference type="PANTHER" id="PTHR10877:SF183">
    <property type="entry name" value="AT14535P-RELATED"/>
    <property type="match status" value="1"/>
</dbReference>
<dbReference type="Proteomes" id="UP000749559">
    <property type="component" value="Unassembled WGS sequence"/>
</dbReference>